<evidence type="ECO:0000256" key="1">
    <source>
        <dbReference type="SAM" id="MobiDB-lite"/>
    </source>
</evidence>
<protein>
    <submittedName>
        <fullName evidence="2">Uncharacterized protein</fullName>
    </submittedName>
</protein>
<comment type="caution">
    <text evidence="2">The sequence shown here is derived from an EMBL/GenBank/DDBJ whole genome shotgun (WGS) entry which is preliminary data.</text>
</comment>
<keyword evidence="3" id="KW-1185">Reference proteome</keyword>
<proteinExistence type="predicted"/>
<dbReference type="EMBL" id="CAUYUJ010022526">
    <property type="protein sequence ID" value="CAK0911132.1"/>
    <property type="molecule type" value="Genomic_DNA"/>
</dbReference>
<evidence type="ECO:0000313" key="2">
    <source>
        <dbReference type="EMBL" id="CAK0911132.1"/>
    </source>
</evidence>
<dbReference type="Proteomes" id="UP001189429">
    <property type="component" value="Unassembled WGS sequence"/>
</dbReference>
<evidence type="ECO:0000313" key="3">
    <source>
        <dbReference type="Proteomes" id="UP001189429"/>
    </source>
</evidence>
<reference evidence="2" key="1">
    <citation type="submission" date="2023-10" db="EMBL/GenBank/DDBJ databases">
        <authorList>
            <person name="Chen Y."/>
            <person name="Shah S."/>
            <person name="Dougan E. K."/>
            <person name="Thang M."/>
            <person name="Chan C."/>
        </authorList>
    </citation>
    <scope>NUCLEOTIDE SEQUENCE [LARGE SCALE GENOMIC DNA]</scope>
</reference>
<feature type="region of interest" description="Disordered" evidence="1">
    <location>
        <begin position="896"/>
        <end position="929"/>
    </location>
</feature>
<feature type="region of interest" description="Disordered" evidence="1">
    <location>
        <begin position="1394"/>
        <end position="1495"/>
    </location>
</feature>
<feature type="region of interest" description="Disordered" evidence="1">
    <location>
        <begin position="412"/>
        <end position="490"/>
    </location>
</feature>
<name>A0ABN9YE85_9DINO</name>
<sequence length="1495" mass="157354">MAAPHQVIAAGLAEGDFLAVRYRVGGRRLWHRRLVVALVPGGTTVAGIMTPEFDEYDEDVADQANIAEWTMLPLGTIGPAAPAMGNDDVYDFRHIPLQAAVDAARTAAYARRGAVPVGPIVVNLAGRVGAGAPVGAAPPAAGGAAAAAAGGPGGGGGLAGLVAALGGPAGGPAVAAAAPAALVPVAAPAAPAAGAGAPPAGPGAAAAILGAPVAPAALAAPGAPAAAAAAPAAGAPAAPAVAGPGGDARIFGVVVDARGVRHVDFCTAVTRMTELPWPDRPVRGPRTLRWVAEFMAQRSGTPTAHHQRWLAETGLDPAGPGVEIHQTGCVVLETAITYDQEHATNLAHLELVARSIQVQEEKYRFLVEPDDASAADRSAMMGTSQLAGSACVCPALRDYLASELQKEMAVAKERRKAPVPQAAMPSLPEGGRLGPPPPSLLQASAGANSAARTSGEAGPPSREDGRRRNLFPLPQLTAADAAPGLSRTRRRARAGHALGRALDRAGAAVHALNYLYGDKSSPESAVPTAGQRCAVGHIWDTIAALGPEPDEYRDDVSDPSGALRELLAGSALCPDGSGPTTPYVPDLVSWSDVSQPPAPLLGLLGERGAAALQAGDVRLSIGSADLGVAFYRVQVPAGMEEFFTLPPIPAKYLMPFGCVEAGTRGDDLLLPQVVVLPMGFGWALHLRQTVLQTSLCRAGFSPENLILDGHSGCQLSDDPSSVVGAGYVDNYFVLGGSPKHVSEQLQYITDDLQRHGLAVHDVEEPSQDCDFLGLSLREGRWLSLRTRNIWRLRAAIRGALRRRLISGFLLRCELQLIHDLLPLCTAGLGAPWHGRVACADASPWGLGVVARRAPKDLAGAAGRVADKWRCKVEGGAQARARTVGVSEETDAAAADLGYPPSFDSSDNANVGPGGKGAQDELGRSALDPRPPVDFEEVPAHFIRESAWGSVAAVFVDGQADILALEVEVLVLGYRHLLRSTSSFGSWFLVLSDNLPLVLSVGKGQARSRHLQSTLRNICALSVATGSTLKRPAAANAAVDGDDFDDDSGEAAPRGRVHGANADTLKEVLGPMVTSSVRYHYRENVGSGPMNTDILKQHFGTIAAVLKEYPNGSVTQSTAFDVFSHFARVNDEHWHLGPEKTGWATSQAKRLRAMLRDVSQQILKVRKNPTRKAPQWLLPFMKATMTPEELAKAEPVASAEVPDAAAPNHTEEAEDTFVKYAYEYDEEMQAAFRREVWKKPNGEEYQTKKIKSVTAPQRPSPDCDDNAHPVVKFKNTDGSGDTCTIETVTVGQLLKRPTTGEATMGTNKVEEWNVNAFDGRLVLRWNEEKENKEKNRKRSMMLQLQFHGSSEGTKQIAQVATTDLDEVAVAKADKFMKQLGRDFSDGKLGGDFAESKAEAKKRRGDWQAAVPPKQTAEKKKVLAAKRPAVATARDVEPTKAAKKANGGPETHPEVEQATGDTYPVTPVKVPRAKQPVGATAIPTAIPEAEPISSDTE</sequence>
<accession>A0ABN9YE85</accession>
<organism evidence="2 3">
    <name type="scientific">Prorocentrum cordatum</name>
    <dbReference type="NCBI Taxonomy" id="2364126"/>
    <lineage>
        <taxon>Eukaryota</taxon>
        <taxon>Sar</taxon>
        <taxon>Alveolata</taxon>
        <taxon>Dinophyceae</taxon>
        <taxon>Prorocentrales</taxon>
        <taxon>Prorocentraceae</taxon>
        <taxon>Prorocentrum</taxon>
    </lineage>
</organism>
<gene>
    <name evidence="2" type="ORF">PCOR1329_LOCUS85104</name>
</gene>